<dbReference type="AlphaFoldDB" id="A0A941F6A7"/>
<dbReference type="Gene3D" id="3.40.630.30">
    <property type="match status" value="1"/>
</dbReference>
<accession>A0A941F6A7</accession>
<feature type="domain" description="N-acetyltransferase" evidence="3">
    <location>
        <begin position="1"/>
        <end position="162"/>
    </location>
</feature>
<dbReference type="Pfam" id="PF13420">
    <property type="entry name" value="Acetyltransf_4"/>
    <property type="match status" value="1"/>
</dbReference>
<evidence type="ECO:0000313" key="4">
    <source>
        <dbReference type="EMBL" id="MBR8537167.1"/>
    </source>
</evidence>
<protein>
    <submittedName>
        <fullName evidence="4">N-acetyltransferase</fullName>
    </submittedName>
</protein>
<reference evidence="4" key="1">
    <citation type="journal article" date="2018" name="Int. J. Syst. Evol. Microbiol.">
        <title>Carboxylicivirga sediminis sp. nov., isolated from coastal sediment.</title>
        <authorList>
            <person name="Wang F.Q."/>
            <person name="Ren L.H."/>
            <person name="Zou R.J."/>
            <person name="Sun Y.Z."/>
            <person name="Liu X.J."/>
            <person name="Jiang F."/>
            <person name="Liu L.J."/>
        </authorList>
    </citation>
    <scope>NUCLEOTIDE SEQUENCE</scope>
    <source>
        <strain evidence="4">JR1</strain>
    </source>
</reference>
<reference evidence="4" key="2">
    <citation type="submission" date="2021-04" db="EMBL/GenBank/DDBJ databases">
        <authorList>
            <person name="Zhang T."/>
            <person name="Zhang Y."/>
            <person name="Lu D."/>
            <person name="Zuo D."/>
            <person name="Du Z."/>
        </authorList>
    </citation>
    <scope>NUCLEOTIDE SEQUENCE</scope>
    <source>
        <strain evidence="4">JR1</strain>
    </source>
</reference>
<proteinExistence type="predicted"/>
<keyword evidence="5" id="KW-1185">Reference proteome</keyword>
<dbReference type="Proteomes" id="UP000679220">
    <property type="component" value="Unassembled WGS sequence"/>
</dbReference>
<dbReference type="CDD" id="cd04301">
    <property type="entry name" value="NAT_SF"/>
    <property type="match status" value="1"/>
</dbReference>
<dbReference type="NCBIfam" id="NF040504">
    <property type="entry name" value="resist_ArsN1b"/>
    <property type="match status" value="1"/>
</dbReference>
<organism evidence="4 5">
    <name type="scientific">Carboxylicivirga sediminis</name>
    <dbReference type="NCBI Taxonomy" id="2006564"/>
    <lineage>
        <taxon>Bacteria</taxon>
        <taxon>Pseudomonadati</taxon>
        <taxon>Bacteroidota</taxon>
        <taxon>Bacteroidia</taxon>
        <taxon>Marinilabiliales</taxon>
        <taxon>Marinilabiliaceae</taxon>
        <taxon>Carboxylicivirga</taxon>
    </lineage>
</organism>
<dbReference type="PANTHER" id="PTHR43072">
    <property type="entry name" value="N-ACETYLTRANSFERASE"/>
    <property type="match status" value="1"/>
</dbReference>
<dbReference type="GO" id="GO:0016747">
    <property type="term" value="F:acyltransferase activity, transferring groups other than amino-acyl groups"/>
    <property type="evidence" value="ECO:0007669"/>
    <property type="project" value="InterPro"/>
</dbReference>
<dbReference type="InterPro" id="IPR000182">
    <property type="entry name" value="GNAT_dom"/>
</dbReference>
<evidence type="ECO:0000259" key="3">
    <source>
        <dbReference type="PROSITE" id="PS51186"/>
    </source>
</evidence>
<name>A0A941F6A7_9BACT</name>
<keyword evidence="2" id="KW-0012">Acyltransferase</keyword>
<gene>
    <name evidence="4" type="ORF">KDU71_16475</name>
</gene>
<sequence>MIRTIKPVDAAHIAGIYNYYVVNSIVTFEFEPVSVDEMAKRIDTICKRYPYLVYEEEGIVLGYAYATQWKARQAYQHSVESSVYLHHEAIGKGVGSKLYTKLLDELKAMSIHAVIGGISLPNDASVALHEKFGFEKIGQLKQVGRKFNRWIDVGYWELIISK</sequence>
<evidence type="ECO:0000256" key="2">
    <source>
        <dbReference type="ARBA" id="ARBA00023315"/>
    </source>
</evidence>
<dbReference type="PROSITE" id="PS51186">
    <property type="entry name" value="GNAT"/>
    <property type="match status" value="1"/>
</dbReference>
<evidence type="ECO:0000256" key="1">
    <source>
        <dbReference type="ARBA" id="ARBA00022679"/>
    </source>
</evidence>
<dbReference type="EMBL" id="JAGTAR010000027">
    <property type="protein sequence ID" value="MBR8537167.1"/>
    <property type="molecule type" value="Genomic_DNA"/>
</dbReference>
<evidence type="ECO:0000313" key="5">
    <source>
        <dbReference type="Proteomes" id="UP000679220"/>
    </source>
</evidence>
<dbReference type="RefSeq" id="WP_212192192.1">
    <property type="nucleotide sequence ID" value="NZ_JAGTAR010000027.1"/>
</dbReference>
<comment type="caution">
    <text evidence="4">The sequence shown here is derived from an EMBL/GenBank/DDBJ whole genome shotgun (WGS) entry which is preliminary data.</text>
</comment>
<dbReference type="SUPFAM" id="SSF55729">
    <property type="entry name" value="Acyl-CoA N-acyltransferases (Nat)"/>
    <property type="match status" value="1"/>
</dbReference>
<dbReference type="InterPro" id="IPR016181">
    <property type="entry name" value="Acyl_CoA_acyltransferase"/>
</dbReference>
<dbReference type="PANTHER" id="PTHR43072:SF23">
    <property type="entry name" value="UPF0039 PROTEIN C11D3.02C"/>
    <property type="match status" value="1"/>
</dbReference>
<keyword evidence="1" id="KW-0808">Transferase</keyword>